<feature type="transmembrane region" description="Helical" evidence="7">
    <location>
        <begin position="12"/>
        <end position="33"/>
    </location>
</feature>
<dbReference type="Proteomes" id="UP001056429">
    <property type="component" value="Unassembled WGS sequence"/>
</dbReference>
<dbReference type="PROSITE" id="PS00211">
    <property type="entry name" value="ABC_TRANSPORTER_1"/>
    <property type="match status" value="1"/>
</dbReference>
<dbReference type="PANTHER" id="PTHR43394:SF1">
    <property type="entry name" value="ATP-BINDING CASSETTE SUB-FAMILY B MEMBER 10, MITOCHONDRIAL"/>
    <property type="match status" value="1"/>
</dbReference>
<dbReference type="SUPFAM" id="SSF52540">
    <property type="entry name" value="P-loop containing nucleoside triphosphate hydrolases"/>
    <property type="match status" value="1"/>
</dbReference>
<proteinExistence type="predicted"/>
<keyword evidence="5 7" id="KW-1133">Transmembrane helix</keyword>
<dbReference type="RefSeq" id="WP_250858643.1">
    <property type="nucleotide sequence ID" value="NZ_JAGSOJ010000002.1"/>
</dbReference>
<dbReference type="InterPro" id="IPR003439">
    <property type="entry name" value="ABC_transporter-like_ATP-bd"/>
</dbReference>
<dbReference type="InterPro" id="IPR011527">
    <property type="entry name" value="ABC1_TM_dom"/>
</dbReference>
<evidence type="ECO:0000313" key="10">
    <source>
        <dbReference type="EMBL" id="MCM1989612.1"/>
    </source>
</evidence>
<dbReference type="Pfam" id="PF00664">
    <property type="entry name" value="ABC_membrane"/>
    <property type="match status" value="1"/>
</dbReference>
<organism evidence="10 11">
    <name type="scientific">Oceanirhabdus seepicola</name>
    <dbReference type="NCBI Taxonomy" id="2828781"/>
    <lineage>
        <taxon>Bacteria</taxon>
        <taxon>Bacillati</taxon>
        <taxon>Bacillota</taxon>
        <taxon>Clostridia</taxon>
        <taxon>Eubacteriales</taxon>
        <taxon>Clostridiaceae</taxon>
        <taxon>Oceanirhabdus</taxon>
    </lineage>
</organism>
<dbReference type="InterPro" id="IPR003593">
    <property type="entry name" value="AAA+_ATPase"/>
</dbReference>
<dbReference type="CDD" id="cd18549">
    <property type="entry name" value="ABC_6TM_YwjA_like"/>
    <property type="match status" value="1"/>
</dbReference>
<name>A0A9J6NZU2_9CLOT</name>
<comment type="caution">
    <text evidence="10">The sequence shown here is derived from an EMBL/GenBank/DDBJ whole genome shotgun (WGS) entry which is preliminary data.</text>
</comment>
<dbReference type="PROSITE" id="PS50929">
    <property type="entry name" value="ABC_TM1F"/>
    <property type="match status" value="1"/>
</dbReference>
<evidence type="ECO:0000259" key="8">
    <source>
        <dbReference type="PROSITE" id="PS50893"/>
    </source>
</evidence>
<evidence type="ECO:0000259" key="9">
    <source>
        <dbReference type="PROSITE" id="PS50929"/>
    </source>
</evidence>
<evidence type="ECO:0000256" key="7">
    <source>
        <dbReference type="SAM" id="Phobius"/>
    </source>
</evidence>
<sequence>MVKRFIKYYKNHMGLFILDLFCAFGIAALDLVFPMITRRVMYDIESGIDITYIRTLGIFTAILIGLYVVKYIFNYIVNYWGHVVGVRMQYDMRKDVFKHLQTLPVKYFDDNKTGQIMSRIVNDLMQVSELAHHGPEDLFISLVMFIGSFILLCTINVKLTLIVFAFLPVLLYFAAKKRVKMAKAFKEVRKKIANVNAQLENSIAGVRVSKSFTNEEYEVEKFSEGNEKFKNARTYAYKYMAEFASGVRFITDVLNVVVIFAGGIFLIRREINVADLATYLIFIGLFMQPIRRLTGFVEQYQSGMAGFERFIELMDIEPEVKDRDDSVELENVVGDIEFKNVSFQYDDNKSILSDLSLNIKHGETLAMVGPSGGGKTTICQLLPRFYEINKGDITVDNVNIHDVKLKSLRQNIGVVQQDVFLFTGTIKENILYGRPDATDEEIIQAAKKANIHEFIMTLNEGYNTYVGERGVKLSGGQKQRISIARVFLKNPPILILDEATSALDNESEAIIQKSLEELSKGRTAIIVAHRLSTIKNADNIIVITSEGIEEKGNHEELMSKEGIYTRLYNAQFKGFIPDEI</sequence>
<evidence type="ECO:0000256" key="5">
    <source>
        <dbReference type="ARBA" id="ARBA00022989"/>
    </source>
</evidence>
<keyword evidence="2 7" id="KW-0812">Transmembrane</keyword>
<keyword evidence="4 10" id="KW-0067">ATP-binding</keyword>
<dbReference type="InterPro" id="IPR027417">
    <property type="entry name" value="P-loop_NTPase"/>
</dbReference>
<dbReference type="PANTHER" id="PTHR43394">
    <property type="entry name" value="ATP-DEPENDENT PERMEASE MDL1, MITOCHONDRIAL"/>
    <property type="match status" value="1"/>
</dbReference>
<evidence type="ECO:0000313" key="11">
    <source>
        <dbReference type="Proteomes" id="UP001056429"/>
    </source>
</evidence>
<dbReference type="AlphaFoldDB" id="A0A9J6NZU2"/>
<evidence type="ECO:0000256" key="1">
    <source>
        <dbReference type="ARBA" id="ARBA00004651"/>
    </source>
</evidence>
<dbReference type="FunFam" id="3.40.50.300:FF:000218">
    <property type="entry name" value="Multidrug ABC transporter ATP-binding protein"/>
    <property type="match status" value="1"/>
</dbReference>
<keyword evidence="11" id="KW-1185">Reference proteome</keyword>
<keyword evidence="3" id="KW-0547">Nucleotide-binding</keyword>
<evidence type="ECO:0000256" key="6">
    <source>
        <dbReference type="ARBA" id="ARBA00023136"/>
    </source>
</evidence>
<feature type="transmembrane region" description="Helical" evidence="7">
    <location>
        <begin position="140"/>
        <end position="173"/>
    </location>
</feature>
<feature type="domain" description="ABC transporter" evidence="8">
    <location>
        <begin position="336"/>
        <end position="570"/>
    </location>
</feature>
<keyword evidence="6 7" id="KW-0472">Membrane</keyword>
<dbReference type="InterPro" id="IPR036640">
    <property type="entry name" value="ABC1_TM_sf"/>
</dbReference>
<dbReference type="GO" id="GO:0015421">
    <property type="term" value="F:ABC-type oligopeptide transporter activity"/>
    <property type="evidence" value="ECO:0007669"/>
    <property type="project" value="TreeGrafter"/>
</dbReference>
<reference evidence="10" key="2">
    <citation type="submission" date="2021-04" db="EMBL/GenBank/DDBJ databases">
        <authorList>
            <person name="Dong X."/>
        </authorList>
    </citation>
    <scope>NUCLEOTIDE SEQUENCE</scope>
    <source>
        <strain evidence="10">ZWT</strain>
    </source>
</reference>
<feature type="transmembrane region" description="Helical" evidence="7">
    <location>
        <begin position="247"/>
        <end position="267"/>
    </location>
</feature>
<dbReference type="InterPro" id="IPR017871">
    <property type="entry name" value="ABC_transporter-like_CS"/>
</dbReference>
<dbReference type="Pfam" id="PF00005">
    <property type="entry name" value="ABC_tran"/>
    <property type="match status" value="1"/>
</dbReference>
<feature type="transmembrane region" description="Helical" evidence="7">
    <location>
        <begin position="53"/>
        <end position="73"/>
    </location>
</feature>
<reference evidence="10" key="1">
    <citation type="journal article" date="2021" name="mSystems">
        <title>Bacteria and Archaea Synergistically Convert Glycine Betaine to Biogenic Methane in the Formosa Cold Seep of the South China Sea.</title>
        <authorList>
            <person name="Li L."/>
            <person name="Zhang W."/>
            <person name="Zhang S."/>
            <person name="Song L."/>
            <person name="Sun Q."/>
            <person name="Zhang H."/>
            <person name="Xiang H."/>
            <person name="Dong X."/>
        </authorList>
    </citation>
    <scope>NUCLEOTIDE SEQUENCE</scope>
    <source>
        <strain evidence="10">ZWT</strain>
    </source>
</reference>
<dbReference type="InterPro" id="IPR039421">
    <property type="entry name" value="Type_1_exporter"/>
</dbReference>
<feature type="domain" description="ABC transmembrane type-1" evidence="9">
    <location>
        <begin position="17"/>
        <end position="302"/>
    </location>
</feature>
<dbReference type="PROSITE" id="PS50893">
    <property type="entry name" value="ABC_TRANSPORTER_2"/>
    <property type="match status" value="1"/>
</dbReference>
<accession>A0A9J6NZU2</accession>
<dbReference type="GO" id="GO:0016887">
    <property type="term" value="F:ATP hydrolysis activity"/>
    <property type="evidence" value="ECO:0007669"/>
    <property type="project" value="InterPro"/>
</dbReference>
<evidence type="ECO:0000256" key="4">
    <source>
        <dbReference type="ARBA" id="ARBA00022840"/>
    </source>
</evidence>
<gene>
    <name evidence="10" type="ORF">KDK92_07665</name>
</gene>
<dbReference type="GO" id="GO:0005886">
    <property type="term" value="C:plasma membrane"/>
    <property type="evidence" value="ECO:0007669"/>
    <property type="project" value="UniProtKB-SubCell"/>
</dbReference>
<dbReference type="Gene3D" id="1.20.1560.10">
    <property type="entry name" value="ABC transporter type 1, transmembrane domain"/>
    <property type="match status" value="2"/>
</dbReference>
<evidence type="ECO:0000256" key="2">
    <source>
        <dbReference type="ARBA" id="ARBA00022692"/>
    </source>
</evidence>
<evidence type="ECO:0000256" key="3">
    <source>
        <dbReference type="ARBA" id="ARBA00022741"/>
    </source>
</evidence>
<dbReference type="GO" id="GO:0005524">
    <property type="term" value="F:ATP binding"/>
    <property type="evidence" value="ECO:0007669"/>
    <property type="project" value="UniProtKB-KW"/>
</dbReference>
<comment type="subcellular location">
    <subcellularLocation>
        <location evidence="1">Cell membrane</location>
        <topology evidence="1">Multi-pass membrane protein</topology>
    </subcellularLocation>
</comment>
<dbReference type="Gene3D" id="3.40.50.300">
    <property type="entry name" value="P-loop containing nucleotide triphosphate hydrolases"/>
    <property type="match status" value="1"/>
</dbReference>
<dbReference type="SUPFAM" id="SSF90123">
    <property type="entry name" value="ABC transporter transmembrane region"/>
    <property type="match status" value="1"/>
</dbReference>
<dbReference type="SMART" id="SM00382">
    <property type="entry name" value="AAA"/>
    <property type="match status" value="1"/>
</dbReference>
<dbReference type="EMBL" id="JAGSOJ010000002">
    <property type="protein sequence ID" value="MCM1989612.1"/>
    <property type="molecule type" value="Genomic_DNA"/>
</dbReference>
<protein>
    <submittedName>
        <fullName evidence="10">ABC transporter ATP-binding protein</fullName>
    </submittedName>
</protein>